<dbReference type="GO" id="GO:0016887">
    <property type="term" value="F:ATP hydrolysis activity"/>
    <property type="evidence" value="ECO:0007669"/>
    <property type="project" value="InterPro"/>
</dbReference>
<dbReference type="InterPro" id="IPR003439">
    <property type="entry name" value="ABC_transporter-like_ATP-bd"/>
</dbReference>
<gene>
    <name evidence="5" type="ORF">HDE68_004634</name>
</gene>
<evidence type="ECO:0000313" key="6">
    <source>
        <dbReference type="Proteomes" id="UP000537204"/>
    </source>
</evidence>
<evidence type="ECO:0000256" key="3">
    <source>
        <dbReference type="ARBA" id="ARBA00022840"/>
    </source>
</evidence>
<dbReference type="InterPro" id="IPR017871">
    <property type="entry name" value="ABC_transporter-like_CS"/>
</dbReference>
<dbReference type="PROSITE" id="PS00211">
    <property type="entry name" value="ABC_TRANSPORTER_1"/>
    <property type="match status" value="1"/>
</dbReference>
<dbReference type="SUPFAM" id="SSF52540">
    <property type="entry name" value="P-loop containing nucleoside triphosphate hydrolases"/>
    <property type="match status" value="1"/>
</dbReference>
<comment type="caution">
    <text evidence="5">The sequence shown here is derived from an EMBL/GenBank/DDBJ whole genome shotgun (WGS) entry which is preliminary data.</text>
</comment>
<feature type="domain" description="ABC transporter" evidence="4">
    <location>
        <begin position="32"/>
        <end position="156"/>
    </location>
</feature>
<dbReference type="EMBL" id="JACHCE010000009">
    <property type="protein sequence ID" value="MBB5638702.1"/>
    <property type="molecule type" value="Genomic_DNA"/>
</dbReference>
<evidence type="ECO:0000256" key="2">
    <source>
        <dbReference type="ARBA" id="ARBA00022741"/>
    </source>
</evidence>
<keyword evidence="2" id="KW-0547">Nucleotide-binding</keyword>
<keyword evidence="3 5" id="KW-0067">ATP-binding</keyword>
<evidence type="ECO:0000313" key="5">
    <source>
        <dbReference type="EMBL" id="MBB5638702.1"/>
    </source>
</evidence>
<name>A0A7W8ZRU9_9SPHI</name>
<proteinExistence type="predicted"/>
<dbReference type="Gene3D" id="3.40.50.300">
    <property type="entry name" value="P-loop containing nucleotide triphosphate hydrolases"/>
    <property type="match status" value="1"/>
</dbReference>
<protein>
    <submittedName>
        <fullName evidence="5">ABC-2 type transport system ATP-binding protein</fullName>
    </submittedName>
</protein>
<dbReference type="InterPro" id="IPR051782">
    <property type="entry name" value="ABC_Transporter_VariousFunc"/>
</dbReference>
<dbReference type="PANTHER" id="PTHR42939:SF1">
    <property type="entry name" value="ABC TRANSPORTER ATP-BINDING PROTEIN ALBC-RELATED"/>
    <property type="match status" value="1"/>
</dbReference>
<keyword evidence="1" id="KW-0813">Transport</keyword>
<reference evidence="5 6" key="1">
    <citation type="submission" date="2020-08" db="EMBL/GenBank/DDBJ databases">
        <title>Genomic Encyclopedia of Type Strains, Phase IV (KMG-V): Genome sequencing to study the core and pangenomes of soil and plant-associated prokaryotes.</title>
        <authorList>
            <person name="Whitman W."/>
        </authorList>
    </citation>
    <scope>NUCLEOTIDE SEQUENCE [LARGE SCALE GENOMIC DNA]</scope>
    <source>
        <strain evidence="5 6">S3M1</strain>
    </source>
</reference>
<dbReference type="Proteomes" id="UP000537204">
    <property type="component" value="Unassembled WGS sequence"/>
</dbReference>
<dbReference type="InterPro" id="IPR027417">
    <property type="entry name" value="P-loop_NTPase"/>
</dbReference>
<dbReference type="PANTHER" id="PTHR42939">
    <property type="entry name" value="ABC TRANSPORTER ATP-BINDING PROTEIN ALBC-RELATED"/>
    <property type="match status" value="1"/>
</dbReference>
<sequence length="212" mass="24183">MDNTILSLKKLVKKYGSHTVFEFEHWEINQGIYLIKGGNGAGKTTLFKIISGQTPFIGDAVINNISLNQQPQQYRSLLSYAEAEPQYPPFLTGNEVLDFHLHIRKTERKTSNELIEGFKMGDYMNNKIESYSSGMLKKLSLICAFTGAVKLYILDELMITIDQAAIEVLYTLIKNHLREGKIFLISSHQELDYAKVPMNGIFEIENRQLKLC</sequence>
<evidence type="ECO:0000256" key="1">
    <source>
        <dbReference type="ARBA" id="ARBA00022448"/>
    </source>
</evidence>
<dbReference type="Pfam" id="PF00005">
    <property type="entry name" value="ABC_tran"/>
    <property type="match status" value="1"/>
</dbReference>
<dbReference type="RefSeq" id="WP_183884505.1">
    <property type="nucleotide sequence ID" value="NZ_JACHCD010000005.1"/>
</dbReference>
<dbReference type="GO" id="GO:0005524">
    <property type="term" value="F:ATP binding"/>
    <property type="evidence" value="ECO:0007669"/>
    <property type="project" value="UniProtKB-KW"/>
</dbReference>
<dbReference type="AlphaFoldDB" id="A0A7W8ZRU9"/>
<evidence type="ECO:0000259" key="4">
    <source>
        <dbReference type="Pfam" id="PF00005"/>
    </source>
</evidence>
<organism evidence="5 6">
    <name type="scientific">Pedobacter cryoconitis</name>
    <dbReference type="NCBI Taxonomy" id="188932"/>
    <lineage>
        <taxon>Bacteria</taxon>
        <taxon>Pseudomonadati</taxon>
        <taxon>Bacteroidota</taxon>
        <taxon>Sphingobacteriia</taxon>
        <taxon>Sphingobacteriales</taxon>
        <taxon>Sphingobacteriaceae</taxon>
        <taxon>Pedobacter</taxon>
    </lineage>
</organism>
<accession>A0A7W8ZRU9</accession>